<proteinExistence type="inferred from homology"/>
<dbReference type="InterPro" id="IPR000836">
    <property type="entry name" value="PRTase_dom"/>
</dbReference>
<dbReference type="CDD" id="cd06223">
    <property type="entry name" value="PRTases_typeI"/>
    <property type="match status" value="1"/>
</dbReference>
<dbReference type="Proteomes" id="UP001482513">
    <property type="component" value="Unassembled WGS sequence"/>
</dbReference>
<protein>
    <submittedName>
        <fullName evidence="2">ComF family protein</fullName>
    </submittedName>
</protein>
<accession>A0ABV0K219</accession>
<comment type="caution">
    <text evidence="2">The sequence shown here is derived from an EMBL/GenBank/DDBJ whole genome shotgun (WGS) entry which is preliminary data.</text>
</comment>
<comment type="similarity">
    <text evidence="1">Belongs to the ComF/GntX family.</text>
</comment>
<dbReference type="EMBL" id="JAMPKX010000002">
    <property type="protein sequence ID" value="MEP0946825.1"/>
    <property type="molecule type" value="Genomic_DNA"/>
</dbReference>
<dbReference type="PANTHER" id="PTHR47505">
    <property type="entry name" value="DNA UTILIZATION PROTEIN YHGH"/>
    <property type="match status" value="1"/>
</dbReference>
<dbReference type="InterPro" id="IPR029057">
    <property type="entry name" value="PRTase-like"/>
</dbReference>
<keyword evidence="3" id="KW-1185">Reference proteome</keyword>
<dbReference type="PANTHER" id="PTHR47505:SF1">
    <property type="entry name" value="DNA UTILIZATION PROTEIN YHGH"/>
    <property type="match status" value="1"/>
</dbReference>
<organism evidence="2 3">
    <name type="scientific">Leptolyngbya subtilissima DQ-A4</name>
    <dbReference type="NCBI Taxonomy" id="2933933"/>
    <lineage>
        <taxon>Bacteria</taxon>
        <taxon>Bacillati</taxon>
        <taxon>Cyanobacteriota</taxon>
        <taxon>Cyanophyceae</taxon>
        <taxon>Leptolyngbyales</taxon>
        <taxon>Leptolyngbyaceae</taxon>
        <taxon>Leptolyngbya group</taxon>
        <taxon>Leptolyngbya</taxon>
    </lineage>
</organism>
<dbReference type="InterPro" id="IPR051910">
    <property type="entry name" value="ComF/GntX_DNA_util-trans"/>
</dbReference>
<name>A0ABV0K219_9CYAN</name>
<evidence type="ECO:0000256" key="1">
    <source>
        <dbReference type="ARBA" id="ARBA00008007"/>
    </source>
</evidence>
<evidence type="ECO:0000313" key="2">
    <source>
        <dbReference type="EMBL" id="MEP0946825.1"/>
    </source>
</evidence>
<gene>
    <name evidence="2" type="ORF">NC992_08070</name>
</gene>
<dbReference type="Gene3D" id="3.40.50.2020">
    <property type="match status" value="1"/>
</dbReference>
<dbReference type="RefSeq" id="WP_190696892.1">
    <property type="nucleotide sequence ID" value="NZ_JAMPKX010000002.1"/>
</dbReference>
<reference evidence="2 3" key="1">
    <citation type="submission" date="2022-04" db="EMBL/GenBank/DDBJ databases">
        <title>Positive selection, recombination, and allopatry shape intraspecific diversity of widespread and dominant cyanobacteria.</title>
        <authorList>
            <person name="Wei J."/>
            <person name="Shu W."/>
            <person name="Hu C."/>
        </authorList>
    </citation>
    <scope>NUCLEOTIDE SEQUENCE [LARGE SCALE GENOMIC DNA]</scope>
    <source>
        <strain evidence="2 3">DQ-A4</strain>
    </source>
</reference>
<dbReference type="SUPFAM" id="SSF53271">
    <property type="entry name" value="PRTase-like"/>
    <property type="match status" value="1"/>
</dbReference>
<evidence type="ECO:0000313" key="3">
    <source>
        <dbReference type="Proteomes" id="UP001482513"/>
    </source>
</evidence>
<sequence>MHRRSSVQTWLSQGKRQMLSLFLAEPCPLCQRATPAVLCPSCCRQVQQCQAPTPCDRSIPDLTVLSWGRYEDSLRQVIGSLKYSGHTGLAQFLGTELGQTWLDHNPQSRASSRPVAIVPIPLHPTRLQQRGFNQADLIGQWFCRLTGLPLYSHGLLRVQSTQAQHSLNRLSRQQNLAQAFAVAPAHIKTLQRSTVWLLDDIFTTGATAQSAAQVLRRSGIAVEGICTVARPTIWATPIEPKRTSPLR</sequence>